<protein>
    <submittedName>
        <fullName evidence="1">Uncharacterized protein</fullName>
    </submittedName>
</protein>
<accession>A0A2P2QAC1</accession>
<dbReference type="EMBL" id="GGEC01083431">
    <property type="protein sequence ID" value="MBX63915.1"/>
    <property type="molecule type" value="Transcribed_RNA"/>
</dbReference>
<dbReference type="AlphaFoldDB" id="A0A2P2QAC1"/>
<sequence length="40" mass="4544">MLIYSVTIHSSLNSYSFSKSIPMSALYSNCFSYSPQTLKF</sequence>
<reference evidence="1" key="1">
    <citation type="submission" date="2018-02" db="EMBL/GenBank/DDBJ databases">
        <title>Rhizophora mucronata_Transcriptome.</title>
        <authorList>
            <person name="Meera S.P."/>
            <person name="Sreeshan A."/>
            <person name="Augustine A."/>
        </authorList>
    </citation>
    <scope>NUCLEOTIDE SEQUENCE</scope>
    <source>
        <tissue evidence="1">Leaf</tissue>
    </source>
</reference>
<organism evidence="1">
    <name type="scientific">Rhizophora mucronata</name>
    <name type="common">Asiatic mangrove</name>
    <dbReference type="NCBI Taxonomy" id="61149"/>
    <lineage>
        <taxon>Eukaryota</taxon>
        <taxon>Viridiplantae</taxon>
        <taxon>Streptophyta</taxon>
        <taxon>Embryophyta</taxon>
        <taxon>Tracheophyta</taxon>
        <taxon>Spermatophyta</taxon>
        <taxon>Magnoliopsida</taxon>
        <taxon>eudicotyledons</taxon>
        <taxon>Gunneridae</taxon>
        <taxon>Pentapetalae</taxon>
        <taxon>rosids</taxon>
        <taxon>fabids</taxon>
        <taxon>Malpighiales</taxon>
        <taxon>Rhizophoraceae</taxon>
        <taxon>Rhizophora</taxon>
    </lineage>
</organism>
<name>A0A2P2QAC1_RHIMU</name>
<evidence type="ECO:0000313" key="1">
    <source>
        <dbReference type="EMBL" id="MBX63915.1"/>
    </source>
</evidence>
<proteinExistence type="predicted"/>